<dbReference type="RefSeq" id="WP_066396483.1">
    <property type="nucleotide sequence ID" value="NZ_CP015378.1"/>
</dbReference>
<evidence type="ECO:0000313" key="1">
    <source>
        <dbReference type="EMBL" id="ANC78004.1"/>
    </source>
</evidence>
<dbReference type="KEGG" id="fpn:ABE65_014850"/>
<dbReference type="Proteomes" id="UP000076623">
    <property type="component" value="Chromosome"/>
</dbReference>
<keyword evidence="2" id="KW-1185">Reference proteome</keyword>
<sequence length="86" mass="10274">MENTHFSEWKNEVKPAVESKKEEFHYLGYESVTEEEIWECVQSKLKKKKVEPRLYALVDTILALSLNDFMTWLTIRSYKEEGLTQE</sequence>
<dbReference type="AlphaFoldDB" id="A0A160IP06"/>
<gene>
    <name evidence="1" type="ORF">ABE65_014850</name>
</gene>
<proteinExistence type="predicted"/>
<accession>A0A160IP06</accession>
<evidence type="ECO:0000313" key="2">
    <source>
        <dbReference type="Proteomes" id="UP000076623"/>
    </source>
</evidence>
<dbReference type="InterPro" id="IPR025716">
    <property type="entry name" value="Post-transcriptional_regulator"/>
</dbReference>
<protein>
    <submittedName>
        <fullName evidence="1">Uncharacterized protein</fullName>
    </submittedName>
</protein>
<reference evidence="1 2" key="1">
    <citation type="submission" date="2016-04" db="EMBL/GenBank/DDBJ databases">
        <title>Complete genome sequence of Fictibacillus phosphorivorans G25-29, a strain toxic to nematodes.</title>
        <authorList>
            <person name="Zheng Z."/>
        </authorList>
    </citation>
    <scope>NUCLEOTIDE SEQUENCE [LARGE SCALE GENOMIC DNA]</scope>
    <source>
        <strain evidence="1 2">G25-29</strain>
    </source>
</reference>
<dbReference type="OrthoDB" id="2990595at2"/>
<dbReference type="STRING" id="1221500.ABE65_014850"/>
<organism evidence="1 2">
    <name type="scientific">Fictibacillus phosphorivorans</name>
    <dbReference type="NCBI Taxonomy" id="1221500"/>
    <lineage>
        <taxon>Bacteria</taxon>
        <taxon>Bacillati</taxon>
        <taxon>Bacillota</taxon>
        <taxon>Bacilli</taxon>
        <taxon>Bacillales</taxon>
        <taxon>Fictibacillaceae</taxon>
        <taxon>Fictibacillus</taxon>
    </lineage>
</organism>
<dbReference type="EMBL" id="CP015378">
    <property type="protein sequence ID" value="ANC78004.1"/>
    <property type="molecule type" value="Genomic_DNA"/>
</dbReference>
<name>A0A160IP06_9BACL</name>
<dbReference type="Pfam" id="PF13797">
    <property type="entry name" value="Post_transc_reg"/>
    <property type="match status" value="1"/>
</dbReference>